<feature type="compositionally biased region" description="Polar residues" evidence="1">
    <location>
        <begin position="1"/>
        <end position="12"/>
    </location>
</feature>
<reference evidence="3" key="1">
    <citation type="submission" date="2015-09" db="EMBL/GenBank/DDBJ databases">
        <authorList>
            <consortium name="Pathogen Informatics"/>
        </authorList>
    </citation>
    <scope>NUCLEOTIDE SEQUENCE [LARGE SCALE GENOMIC DNA]</scope>
    <source>
        <strain evidence="3">Lake Konstanz</strain>
    </source>
</reference>
<sequence length="194" mass="19430">MASISPSESPAGSGSHLPRRPTHVVVPTNTRDTPHGGMQRIGHNGVPVVPPDGWYSTNGSVTSSSAMVRSGVVGGPGSRSSRVAGGRGVGMSFGSLDGVAAAAAAAALEELQESRKLSTYNNSRSDAVLTFSMCAPAPLMTDANQLVHNTAISGSSGGGQYPYVPTGNSISIGISSGELPPLASSAVARRSVSA</sequence>
<protein>
    <submittedName>
        <fullName evidence="2">Uncharacterized protein</fullName>
    </submittedName>
</protein>
<dbReference type="EMBL" id="CYKH01000296">
    <property type="protein sequence ID" value="CUF31489.1"/>
    <property type="molecule type" value="Genomic_DNA"/>
</dbReference>
<name>A0A0S4ILT0_BODSA</name>
<feature type="region of interest" description="Disordered" evidence="1">
    <location>
        <begin position="1"/>
        <end position="48"/>
    </location>
</feature>
<organism evidence="2 3">
    <name type="scientific">Bodo saltans</name>
    <name type="common">Flagellated protozoan</name>
    <dbReference type="NCBI Taxonomy" id="75058"/>
    <lineage>
        <taxon>Eukaryota</taxon>
        <taxon>Discoba</taxon>
        <taxon>Euglenozoa</taxon>
        <taxon>Kinetoplastea</taxon>
        <taxon>Metakinetoplastina</taxon>
        <taxon>Eubodonida</taxon>
        <taxon>Bodonidae</taxon>
        <taxon>Bodo</taxon>
    </lineage>
</organism>
<keyword evidence="3" id="KW-1185">Reference proteome</keyword>
<dbReference type="VEuPathDB" id="TriTrypDB:BSAL_61270"/>
<evidence type="ECO:0000313" key="2">
    <source>
        <dbReference type="EMBL" id="CUF31489.1"/>
    </source>
</evidence>
<evidence type="ECO:0000256" key="1">
    <source>
        <dbReference type="SAM" id="MobiDB-lite"/>
    </source>
</evidence>
<gene>
    <name evidence="2" type="ORF">BSAL_61270</name>
</gene>
<dbReference type="Proteomes" id="UP000051952">
    <property type="component" value="Unassembled WGS sequence"/>
</dbReference>
<accession>A0A0S4ILT0</accession>
<evidence type="ECO:0000313" key="3">
    <source>
        <dbReference type="Proteomes" id="UP000051952"/>
    </source>
</evidence>
<proteinExistence type="predicted"/>
<dbReference type="AlphaFoldDB" id="A0A0S4ILT0"/>